<name>A0AA41XK85_9MICO</name>
<dbReference type="EMBL" id="JANLCK010000016">
    <property type="protein sequence ID" value="MCS5727915.1"/>
    <property type="molecule type" value="Genomic_DNA"/>
</dbReference>
<dbReference type="RefSeq" id="WP_259531012.1">
    <property type="nucleotide sequence ID" value="NZ_JANLCK010000016.1"/>
</dbReference>
<evidence type="ECO:0000256" key="3">
    <source>
        <dbReference type="ARBA" id="ARBA00022801"/>
    </source>
</evidence>
<reference evidence="5" key="1">
    <citation type="submission" date="2022-08" db="EMBL/GenBank/DDBJ databases">
        <authorList>
            <person name="Deng Y."/>
            <person name="Han X.-F."/>
            <person name="Zhang Y.-Q."/>
        </authorList>
    </citation>
    <scope>NUCLEOTIDE SEQUENCE</scope>
    <source>
        <strain evidence="5">CPCC 203407</strain>
    </source>
</reference>
<dbReference type="SUPFAM" id="SSF53474">
    <property type="entry name" value="alpha/beta-Hydrolases"/>
    <property type="match status" value="1"/>
</dbReference>
<keyword evidence="6" id="KW-1185">Reference proteome</keyword>
<evidence type="ECO:0000313" key="5">
    <source>
        <dbReference type="EMBL" id="MCS5727915.1"/>
    </source>
</evidence>
<dbReference type="Proteomes" id="UP001165587">
    <property type="component" value="Unassembled WGS sequence"/>
</dbReference>
<dbReference type="GO" id="GO:0052689">
    <property type="term" value="F:carboxylic ester hydrolase activity"/>
    <property type="evidence" value="ECO:0007669"/>
    <property type="project" value="UniProtKB-KW"/>
</dbReference>
<evidence type="ECO:0000313" key="6">
    <source>
        <dbReference type="Proteomes" id="UP001165587"/>
    </source>
</evidence>
<accession>A0AA41XK85</accession>
<protein>
    <submittedName>
        <fullName evidence="5">Cutinase family protein</fullName>
    </submittedName>
</protein>
<dbReference type="PANTHER" id="PTHR33630:SF9">
    <property type="entry name" value="CUTINASE 4"/>
    <property type="match status" value="1"/>
</dbReference>
<evidence type="ECO:0000256" key="4">
    <source>
        <dbReference type="ARBA" id="ARBA00023157"/>
    </source>
</evidence>
<dbReference type="Pfam" id="PF01083">
    <property type="entry name" value="Cutinase"/>
    <property type="match status" value="1"/>
</dbReference>
<keyword evidence="3" id="KW-0378">Hydrolase</keyword>
<evidence type="ECO:0000256" key="2">
    <source>
        <dbReference type="ARBA" id="ARBA00022487"/>
    </source>
</evidence>
<dbReference type="InterPro" id="IPR029058">
    <property type="entry name" value="AB_hydrolase_fold"/>
</dbReference>
<dbReference type="SMART" id="SM01110">
    <property type="entry name" value="Cutinase"/>
    <property type="match status" value="1"/>
</dbReference>
<keyword evidence="2" id="KW-0719">Serine esterase</keyword>
<comment type="caution">
    <text evidence="5">The sequence shown here is derived from an EMBL/GenBank/DDBJ whole genome shotgun (WGS) entry which is preliminary data.</text>
</comment>
<comment type="similarity">
    <text evidence="1">Belongs to the cutinase family.</text>
</comment>
<dbReference type="PANTHER" id="PTHR33630">
    <property type="entry name" value="CUTINASE RV1984C-RELATED-RELATED"/>
    <property type="match status" value="1"/>
</dbReference>
<dbReference type="InterPro" id="IPR000675">
    <property type="entry name" value="Cutinase/axe"/>
</dbReference>
<dbReference type="Gene3D" id="2.60.40.2700">
    <property type="match status" value="5"/>
</dbReference>
<keyword evidence="4" id="KW-1015">Disulfide bond</keyword>
<dbReference type="Gene3D" id="3.40.50.1820">
    <property type="entry name" value="alpha/beta hydrolase"/>
    <property type="match status" value="1"/>
</dbReference>
<proteinExistence type="inferred from homology"/>
<gene>
    <name evidence="5" type="ORF">N1028_18615</name>
</gene>
<sequence>MGASIPSDPTTRSAGVPFKVAPVPTVSGSVKVGASLTAKPGVWSPVPAFSYQWKRAGVGISGATKSTYVPVAADVGKKLTVTVTGKKTGVTTTSKTSAATVPVAAKDVPFKVAPVPTVSGAVKVGATLTAKPGVWSPVPAFSYQWKRAGAGISGATKSTYVPVAADVGKTLTVTVTGKKTGVTTTSKTSAATVPVAAKDVPFKVAPVPTVSGAVKVGATLTAKPGVWSPVPAFSYQWKRAGVGISGATKSTYVPVAADVGKTLTVTVTGQKTGVTTTSKTSAATAPVVTADKSLTATPVPIVTGTARVGSVLTADAGSWAPAPVAVAYQWIVAGMGVSGATNKTFVLPAEAAGKTVTVAVTGSKAGYTSKTTTSVATAMVEPLEVTSDGPLVIDGKTVVGEVLSVNLGRWSPSSLRYSYQWSNADGAITGATSSTYKLTPADAFSPIQVAVTGSKAGYSPLTRYSDYTAEVHDGVSLLVQGTISTNTAWNKRTTPVVIVTGDLTVAAGKTLTIGEGVVVKFDYGVAMYVPGALVARGSARAPVIFTARSDNSFGGDTRGGTDQPVADSWEAIYVNDSGKVDVTHLESYFGKGFFDGGDEIANGGGFTIADSTVTGSVSLMRGGSESSDRVISLTRNTITDGTIRVELNYPDVHGAVEIADNVLSGFDGQPIAVRQYDLRPSKLGGNTVTGTGINAIFVEGTLVEDWTVPTTGMPFVVGEIGLTIPEGIAMTVLPGTVLKFDQHAEGFSPAPGLTVQGSLSVPGTFDDPVVMTYYNDTTVGGDLGEASGELPPGYIPTGRGDMWQGIIVENAGVFSADNLTIRKAGTACGTVCAKGESTVRLGAVDLEESAAWYCLTLEPDVTGYFHGSVDTCEFGIRRDVFIDSETRFDARSVQWGDGGPPGFNENPQLWNVRFEYDARLDVYPWRGVANEVPLVRAPTPVAAAVDGVCSDVLFVGMMGSGERSSSNTDFLGSRVREILVGASQAYVGDGTTNDVSFNAIGIDYEANAVPILQTPGLSPWGQLEAVSNYVPGAWDGSVRLIAQLEEAVAECGATGQKIVLAGYSQGAWAIHAALNFLEASDSPLLEHIAGVALLADPLRFHGLNITNTGVASPGDGFAATFIGSAGIAYMDWLKSSALAGIDGVDNVTMSEFSYPSSLVDKTVQLCSGGDAVCDTSYILDSSRIGQIDSNFAAGSGIHGSYSTGELRHLGAELRFIALSEAR</sequence>
<evidence type="ECO:0000256" key="1">
    <source>
        <dbReference type="ARBA" id="ARBA00007534"/>
    </source>
</evidence>
<organism evidence="5 6">
    <name type="scientific">Herbiconiux oxytropis</name>
    <dbReference type="NCBI Taxonomy" id="2970915"/>
    <lineage>
        <taxon>Bacteria</taxon>
        <taxon>Bacillati</taxon>
        <taxon>Actinomycetota</taxon>
        <taxon>Actinomycetes</taxon>
        <taxon>Micrococcales</taxon>
        <taxon>Microbacteriaceae</taxon>
        <taxon>Herbiconiux</taxon>
    </lineage>
</organism>
<dbReference type="AlphaFoldDB" id="A0AA41XK85"/>